<evidence type="ECO:0000256" key="1">
    <source>
        <dbReference type="ARBA" id="ARBA00007865"/>
    </source>
</evidence>
<dbReference type="Gene3D" id="3.50.30.50">
    <property type="entry name" value="Putative cyclase"/>
    <property type="match status" value="1"/>
</dbReference>
<dbReference type="AlphaFoldDB" id="A0A8H4VSP2"/>
<dbReference type="PANTHER" id="PTHR34861">
    <property type="match status" value="1"/>
</dbReference>
<keyword evidence="3" id="KW-1185">Reference proteome</keyword>
<dbReference type="Pfam" id="PF04199">
    <property type="entry name" value="Cyclase"/>
    <property type="match status" value="1"/>
</dbReference>
<comment type="caution">
    <text evidence="2">The sequence shown here is derived from an EMBL/GenBank/DDBJ whole genome shotgun (WGS) entry which is preliminary data.</text>
</comment>
<dbReference type="EMBL" id="JAACJL010000015">
    <property type="protein sequence ID" value="KAF4620682.1"/>
    <property type="molecule type" value="Genomic_DNA"/>
</dbReference>
<name>A0A8H4VSP2_9AGAR</name>
<protein>
    <recommendedName>
        <fullName evidence="4">Cyclase</fullName>
    </recommendedName>
</protein>
<comment type="similarity">
    <text evidence="1">Belongs to the Cyclase 1 superfamily.</text>
</comment>
<evidence type="ECO:0000313" key="2">
    <source>
        <dbReference type="EMBL" id="KAF4620682.1"/>
    </source>
</evidence>
<dbReference type="PANTHER" id="PTHR34861:SF10">
    <property type="entry name" value="CYCLASE"/>
    <property type="match status" value="1"/>
</dbReference>
<dbReference type="GO" id="GO:0004061">
    <property type="term" value="F:arylformamidase activity"/>
    <property type="evidence" value="ECO:0007669"/>
    <property type="project" value="InterPro"/>
</dbReference>
<organism evidence="2 3">
    <name type="scientific">Agrocybe pediades</name>
    <dbReference type="NCBI Taxonomy" id="84607"/>
    <lineage>
        <taxon>Eukaryota</taxon>
        <taxon>Fungi</taxon>
        <taxon>Dikarya</taxon>
        <taxon>Basidiomycota</taxon>
        <taxon>Agaricomycotina</taxon>
        <taxon>Agaricomycetes</taxon>
        <taxon>Agaricomycetidae</taxon>
        <taxon>Agaricales</taxon>
        <taxon>Agaricineae</taxon>
        <taxon>Strophariaceae</taxon>
        <taxon>Agrocybe</taxon>
    </lineage>
</organism>
<reference evidence="2 3" key="1">
    <citation type="submission" date="2019-12" db="EMBL/GenBank/DDBJ databases">
        <authorList>
            <person name="Floudas D."/>
            <person name="Bentzer J."/>
            <person name="Ahren D."/>
            <person name="Johansson T."/>
            <person name="Persson P."/>
            <person name="Tunlid A."/>
        </authorList>
    </citation>
    <scope>NUCLEOTIDE SEQUENCE [LARGE SCALE GENOMIC DNA]</scope>
    <source>
        <strain evidence="2 3">CBS 102.39</strain>
    </source>
</reference>
<dbReference type="Proteomes" id="UP000521872">
    <property type="component" value="Unassembled WGS sequence"/>
</dbReference>
<gene>
    <name evidence="2" type="ORF">D9613_000216</name>
</gene>
<dbReference type="GO" id="GO:0019441">
    <property type="term" value="P:L-tryptophan catabolic process to kynurenine"/>
    <property type="evidence" value="ECO:0007669"/>
    <property type="project" value="InterPro"/>
</dbReference>
<proteinExistence type="inferred from homology"/>
<accession>A0A8H4VSP2</accession>
<sequence>MATTSPFDDFTFPSFSDLPFHKGDPQGAIWGFYEHLSKSDIIDELGALNLLTPSRILRASQNEIKTGRVCSLNWEQHKPFPSGYKRQSLDHRVFLKRIDQKTYVVDDEVSMNTQCGSQWDGFKHWSYYETGQFYNGLSVKDVLDETKDYIGKANAFDKPMRNGIHNFQGKIVGRGVLLDYFSYAQQQGKTYVPCTHGYITAEDLEGCAKAQGVKFEQGDILFVRMGYVHWFENATDEERKEGMKPPTKCIGVRQGMEEVEWLWDHHFAAVASDTPAFEARPNNTTKWNLHDYLLPLWGTPMGELFDLEKLSETCKELGRYSFFVTSSPLNIVNGIASPPNAMAIF</sequence>
<evidence type="ECO:0000313" key="3">
    <source>
        <dbReference type="Proteomes" id="UP000521872"/>
    </source>
</evidence>
<dbReference type="InterPro" id="IPR037175">
    <property type="entry name" value="KFase_sf"/>
</dbReference>
<dbReference type="InterPro" id="IPR007325">
    <property type="entry name" value="KFase/CYL"/>
</dbReference>
<evidence type="ECO:0008006" key="4">
    <source>
        <dbReference type="Google" id="ProtNLM"/>
    </source>
</evidence>
<dbReference type="SUPFAM" id="SSF102198">
    <property type="entry name" value="Putative cyclase"/>
    <property type="match status" value="1"/>
</dbReference>